<dbReference type="RefSeq" id="WP_011814823.1">
    <property type="nucleotide sequence ID" value="NC_008789.1"/>
</dbReference>
<evidence type="ECO:0000256" key="1">
    <source>
        <dbReference type="ARBA" id="ARBA00005189"/>
    </source>
</evidence>
<evidence type="ECO:0000259" key="6">
    <source>
        <dbReference type="SMART" id="SM00563"/>
    </source>
</evidence>
<dbReference type="HOGENOM" id="CLU_027938_0_1_6"/>
<dbReference type="PANTHER" id="PTHR10434">
    <property type="entry name" value="1-ACYL-SN-GLYCEROL-3-PHOSPHATE ACYLTRANSFERASE"/>
    <property type="match status" value="1"/>
</dbReference>
<dbReference type="SUPFAM" id="SSF69593">
    <property type="entry name" value="Glycerol-3-phosphate (1)-acyltransferase"/>
    <property type="match status" value="1"/>
</dbReference>
<evidence type="ECO:0000256" key="5">
    <source>
        <dbReference type="ARBA" id="ARBA00023315"/>
    </source>
</evidence>
<reference evidence="8" key="1">
    <citation type="submission" date="2006-12" db="EMBL/GenBank/DDBJ databases">
        <title>Complete sequence of Halorhodospira halophila SL1.</title>
        <authorList>
            <consortium name="US DOE Joint Genome Institute"/>
            <person name="Copeland A."/>
            <person name="Lucas S."/>
            <person name="Lapidus A."/>
            <person name="Barry K."/>
            <person name="Detter J.C."/>
            <person name="Glavina del Rio T."/>
            <person name="Hammon N."/>
            <person name="Israni S."/>
            <person name="Dalin E."/>
            <person name="Tice H."/>
            <person name="Pitluck S."/>
            <person name="Saunders E."/>
            <person name="Brettin T."/>
            <person name="Bruce D."/>
            <person name="Han C."/>
            <person name="Tapia R."/>
            <person name="Schmutz J."/>
            <person name="Larimer F."/>
            <person name="Land M."/>
            <person name="Hauser L."/>
            <person name="Kyrpides N."/>
            <person name="Mikhailova N."/>
            <person name="Hoff W."/>
            <person name="Richardson P."/>
        </authorList>
    </citation>
    <scope>NUCLEOTIDE SEQUENCE [LARGE SCALE GENOMIC DNA]</scope>
    <source>
        <strain evidence="8">DSM 244 / SL1</strain>
    </source>
</reference>
<dbReference type="Pfam" id="PF01553">
    <property type="entry name" value="Acyltransferase"/>
    <property type="match status" value="1"/>
</dbReference>
<keyword evidence="2" id="KW-0444">Lipid biosynthesis</keyword>
<dbReference type="eggNOG" id="COG0204">
    <property type="taxonomic scope" value="Bacteria"/>
</dbReference>
<dbReference type="AlphaFoldDB" id="A1WYN9"/>
<sequence>MTAARSARAALILAAALLHLLLGGVWVILASMLSQRLGRRAAALWNRILMALMGVRLHRRGDPQRGALLVANHLSWLDIVALFAVVPDTFLSKAELRDWPIVGRVARNLGTLFIGRGHSGAAQRAARQMAERLRRGDAVVFFPEGRISTEFGVQPFRPRLFSAAHEADAAVQPVAIGYRPRHRGDDLGELVPERRLMDSAWWAAGHGVEVHIHFLDPIPAGDRSRRQLADEARRQIASTAGLPLLGRAPTNGDSG</sequence>
<organism evidence="7 8">
    <name type="scientific">Halorhodospira halophila (strain DSM 244 / SL1)</name>
    <name type="common">Ectothiorhodospira halophila (strain DSM 244 / SL1)</name>
    <dbReference type="NCBI Taxonomy" id="349124"/>
    <lineage>
        <taxon>Bacteria</taxon>
        <taxon>Pseudomonadati</taxon>
        <taxon>Pseudomonadota</taxon>
        <taxon>Gammaproteobacteria</taxon>
        <taxon>Chromatiales</taxon>
        <taxon>Ectothiorhodospiraceae</taxon>
        <taxon>Halorhodospira</taxon>
    </lineage>
</organism>
<dbReference type="SMART" id="SM00563">
    <property type="entry name" value="PlsC"/>
    <property type="match status" value="1"/>
</dbReference>
<reference evidence="7 8" key="2">
    <citation type="journal article" date="2013" name="Stand. Genomic Sci.">
        <title>Complete genome sequence of Halorhodospira halophila SL1.</title>
        <authorList>
            <person name="Challacombe J.F."/>
            <person name="Majid S."/>
            <person name="Deole R."/>
            <person name="Brettin T.S."/>
            <person name="Bruce D."/>
            <person name="Delano S.F."/>
            <person name="Detter J.C."/>
            <person name="Gleasner C.D."/>
            <person name="Han C.S."/>
            <person name="Misra M."/>
            <person name="Reitenga K.G."/>
            <person name="Mikhailova N."/>
            <person name="Woyke T."/>
            <person name="Pitluck S."/>
            <person name="Nolan M."/>
            <person name="Land M.L."/>
            <person name="Saunders E."/>
            <person name="Tapia R."/>
            <person name="Lapidus A."/>
            <person name="Ivanova N."/>
            <person name="Hoff W.D."/>
        </authorList>
    </citation>
    <scope>NUCLEOTIDE SEQUENCE [LARGE SCALE GENOMIC DNA]</scope>
    <source>
        <strain evidence="8">DSM 244 / SL1</strain>
    </source>
</reference>
<dbReference type="STRING" id="349124.Hhal_2037"/>
<protein>
    <submittedName>
        <fullName evidence="7">Lyso-ornithine lipid acyltransferase</fullName>
    </submittedName>
</protein>
<feature type="domain" description="Phospholipid/glycerol acyltransferase" evidence="6">
    <location>
        <begin position="67"/>
        <end position="179"/>
    </location>
</feature>
<keyword evidence="4" id="KW-0443">Lipid metabolism</keyword>
<dbReference type="Proteomes" id="UP000000647">
    <property type="component" value="Chromosome"/>
</dbReference>
<evidence type="ECO:0000256" key="3">
    <source>
        <dbReference type="ARBA" id="ARBA00022679"/>
    </source>
</evidence>
<evidence type="ECO:0000313" key="8">
    <source>
        <dbReference type="Proteomes" id="UP000000647"/>
    </source>
</evidence>
<dbReference type="CDD" id="cd07989">
    <property type="entry name" value="LPLAT_AGPAT-like"/>
    <property type="match status" value="1"/>
</dbReference>
<dbReference type="InterPro" id="IPR002123">
    <property type="entry name" value="Plipid/glycerol_acylTrfase"/>
</dbReference>
<evidence type="ECO:0000256" key="2">
    <source>
        <dbReference type="ARBA" id="ARBA00022516"/>
    </source>
</evidence>
<dbReference type="PANTHER" id="PTHR10434:SF64">
    <property type="entry name" value="1-ACYL-SN-GLYCEROL-3-PHOSPHATE ACYLTRANSFERASE-RELATED"/>
    <property type="match status" value="1"/>
</dbReference>
<gene>
    <name evidence="7" type="ordered locus">Hhal_2037</name>
</gene>
<keyword evidence="3 7" id="KW-0808">Transferase</keyword>
<keyword evidence="8" id="KW-1185">Reference proteome</keyword>
<evidence type="ECO:0000256" key="4">
    <source>
        <dbReference type="ARBA" id="ARBA00023098"/>
    </source>
</evidence>
<proteinExistence type="predicted"/>
<accession>A1WYN9</accession>
<dbReference type="EMBL" id="CP000544">
    <property type="protein sequence ID" value="ABM62801.1"/>
    <property type="molecule type" value="Genomic_DNA"/>
</dbReference>
<keyword evidence="5 7" id="KW-0012">Acyltransferase</keyword>
<comment type="pathway">
    <text evidence="1">Lipid metabolism.</text>
</comment>
<dbReference type="GO" id="GO:0006654">
    <property type="term" value="P:phosphatidic acid biosynthetic process"/>
    <property type="evidence" value="ECO:0007669"/>
    <property type="project" value="TreeGrafter"/>
</dbReference>
<dbReference type="OrthoDB" id="319710at2"/>
<name>A1WYN9_HALHL</name>
<evidence type="ECO:0000313" key="7">
    <source>
        <dbReference type="EMBL" id="ABM62801.1"/>
    </source>
</evidence>
<dbReference type="KEGG" id="hha:Hhal_2037"/>
<dbReference type="GO" id="GO:0003841">
    <property type="term" value="F:1-acylglycerol-3-phosphate O-acyltransferase activity"/>
    <property type="evidence" value="ECO:0007669"/>
    <property type="project" value="TreeGrafter"/>
</dbReference>